<protein>
    <submittedName>
        <fullName evidence="2">Uncharacterized protein</fullName>
    </submittedName>
</protein>
<organism evidence="2 3">
    <name type="scientific">Saccharothrix carnea</name>
    <dbReference type="NCBI Taxonomy" id="1280637"/>
    <lineage>
        <taxon>Bacteria</taxon>
        <taxon>Bacillati</taxon>
        <taxon>Actinomycetota</taxon>
        <taxon>Actinomycetes</taxon>
        <taxon>Pseudonocardiales</taxon>
        <taxon>Pseudonocardiaceae</taxon>
        <taxon>Saccharothrix</taxon>
    </lineage>
</organism>
<keyword evidence="3" id="KW-1185">Reference proteome</keyword>
<evidence type="ECO:0000313" key="3">
    <source>
        <dbReference type="Proteomes" id="UP000241118"/>
    </source>
</evidence>
<dbReference type="OrthoDB" id="4555106at2"/>
<dbReference type="RefSeq" id="WP_106618771.1">
    <property type="nucleotide sequence ID" value="NZ_PYAX01000012.1"/>
</dbReference>
<name>A0A2P8I295_SACCR</name>
<sequence>MGMIFAMSIPGLALLLLGLATGERVWQAVRRRKGHPVVTATAFDEFTTVFQGGKHIELQQRQVTLMLGEDEESGAPPRGPVDLESGNVRLARPTPDSPA</sequence>
<gene>
    <name evidence="2" type="ORF">B0I31_11260</name>
</gene>
<dbReference type="Proteomes" id="UP000241118">
    <property type="component" value="Unassembled WGS sequence"/>
</dbReference>
<proteinExistence type="predicted"/>
<comment type="caution">
    <text evidence="2">The sequence shown here is derived from an EMBL/GenBank/DDBJ whole genome shotgun (WGS) entry which is preliminary data.</text>
</comment>
<evidence type="ECO:0000313" key="2">
    <source>
        <dbReference type="EMBL" id="PSL52591.1"/>
    </source>
</evidence>
<accession>A0A2P8I295</accession>
<dbReference type="InterPro" id="IPR045684">
    <property type="entry name" value="DUF6191"/>
</dbReference>
<dbReference type="EMBL" id="PYAX01000012">
    <property type="protein sequence ID" value="PSL52591.1"/>
    <property type="molecule type" value="Genomic_DNA"/>
</dbReference>
<dbReference type="AlphaFoldDB" id="A0A2P8I295"/>
<feature type="region of interest" description="Disordered" evidence="1">
    <location>
        <begin position="68"/>
        <end position="99"/>
    </location>
</feature>
<reference evidence="2 3" key="1">
    <citation type="submission" date="2018-03" db="EMBL/GenBank/DDBJ databases">
        <title>Genomic Encyclopedia of Type Strains, Phase III (KMG-III): the genomes of soil and plant-associated and newly described type strains.</title>
        <authorList>
            <person name="Whitman W."/>
        </authorList>
    </citation>
    <scope>NUCLEOTIDE SEQUENCE [LARGE SCALE GENOMIC DNA]</scope>
    <source>
        <strain evidence="2 3">CGMCC 4.7097</strain>
    </source>
</reference>
<evidence type="ECO:0000256" key="1">
    <source>
        <dbReference type="SAM" id="MobiDB-lite"/>
    </source>
</evidence>
<dbReference type="Pfam" id="PF19690">
    <property type="entry name" value="DUF6191"/>
    <property type="match status" value="1"/>
</dbReference>